<dbReference type="Pfam" id="PF02018">
    <property type="entry name" value="CBM_4_9"/>
    <property type="match status" value="1"/>
</dbReference>
<reference evidence="6" key="1">
    <citation type="journal article" date="2016" name="Genome Announc.">
        <title>Draft genome sequences of fungus Aspergillus calidoustus.</title>
        <authorList>
            <person name="Horn F."/>
            <person name="Linde J."/>
            <person name="Mattern D.J."/>
            <person name="Walther G."/>
            <person name="Guthke R."/>
            <person name="Scherlach K."/>
            <person name="Martin K."/>
            <person name="Brakhage A.A."/>
            <person name="Petzke L."/>
            <person name="Valiante V."/>
        </authorList>
    </citation>
    <scope>NUCLEOTIDE SEQUENCE [LARGE SCALE GENOMIC DNA]</scope>
    <source>
        <strain evidence="6">SF006504</strain>
    </source>
</reference>
<keyword evidence="6" id="KW-1185">Reference proteome</keyword>
<evidence type="ECO:0000256" key="2">
    <source>
        <dbReference type="SAM" id="MobiDB-lite"/>
    </source>
</evidence>
<dbReference type="OrthoDB" id="3565477at2759"/>
<feature type="region of interest" description="Disordered" evidence="2">
    <location>
        <begin position="332"/>
        <end position="363"/>
    </location>
</feature>
<organism evidence="5 6">
    <name type="scientific">Aspergillus calidoustus</name>
    <dbReference type="NCBI Taxonomy" id="454130"/>
    <lineage>
        <taxon>Eukaryota</taxon>
        <taxon>Fungi</taxon>
        <taxon>Dikarya</taxon>
        <taxon>Ascomycota</taxon>
        <taxon>Pezizomycotina</taxon>
        <taxon>Eurotiomycetes</taxon>
        <taxon>Eurotiomycetidae</taxon>
        <taxon>Eurotiales</taxon>
        <taxon>Aspergillaceae</taxon>
        <taxon>Aspergillus</taxon>
        <taxon>Aspergillus subgen. Nidulantes</taxon>
    </lineage>
</organism>
<dbReference type="OMA" id="CPITITQ"/>
<dbReference type="SUPFAM" id="SSF49785">
    <property type="entry name" value="Galactose-binding domain-like"/>
    <property type="match status" value="1"/>
</dbReference>
<dbReference type="AlphaFoldDB" id="A0A0U5G071"/>
<dbReference type="Gene3D" id="2.60.120.260">
    <property type="entry name" value="Galactose-binding domain-like"/>
    <property type="match status" value="1"/>
</dbReference>
<dbReference type="InterPro" id="IPR008979">
    <property type="entry name" value="Galactose-bd-like_sf"/>
</dbReference>
<feature type="signal peptide" evidence="3">
    <location>
        <begin position="1"/>
        <end position="23"/>
    </location>
</feature>
<gene>
    <name evidence="5" type="ORF">ASPCAL04988</name>
</gene>
<evidence type="ECO:0000259" key="4">
    <source>
        <dbReference type="Pfam" id="PF02018"/>
    </source>
</evidence>
<feature type="compositionally biased region" description="Polar residues" evidence="2">
    <location>
        <begin position="558"/>
        <end position="575"/>
    </location>
</feature>
<proteinExistence type="predicted"/>
<evidence type="ECO:0000256" key="1">
    <source>
        <dbReference type="ARBA" id="ARBA00022801"/>
    </source>
</evidence>
<dbReference type="GO" id="GO:0016798">
    <property type="term" value="F:hydrolase activity, acting on glycosyl bonds"/>
    <property type="evidence" value="ECO:0007669"/>
    <property type="project" value="InterPro"/>
</dbReference>
<name>A0A0U5G071_ASPCI</name>
<keyword evidence="1" id="KW-0378">Hydrolase</keyword>
<protein>
    <recommendedName>
        <fullName evidence="4">CBM-cenC domain-containing protein</fullName>
    </recommendedName>
</protein>
<dbReference type="InterPro" id="IPR003305">
    <property type="entry name" value="CenC_carb-bd"/>
</dbReference>
<evidence type="ECO:0000256" key="3">
    <source>
        <dbReference type="SAM" id="SignalP"/>
    </source>
</evidence>
<keyword evidence="3" id="KW-0732">Signal</keyword>
<sequence length="648" mass="65247">MPRLQSLVSVLLLSRSLIPAVSAVATEVSEIVTCATSTPNPFSNPSFEDGITGWGFASGTTGSVVSGDAADGSSYMETTATSTSVTVLLYQRSSDFITNGHYAASFQYRIKPSSSQASMTCYIKAYMDSFTSAGLLGSASQAVSSSIVGWTTLSFDYTPTTSGTHTFEIYGYCTGTTGHTGAAIDIDNVEFVGPPVTLCSTQTITLTSTSTTTTTTASTETSSTQVLSSSSIVSPPVSLHTPSPVIPVVSPSSSLAASSSAITSISSSSAAISPKTHRLSTPVIPASSSVATTSPSSSIPMATISSSGTASITISTITTTTTTAMTTSSMDADTTLTSSRSTTLAPTTLPSQATETEGRSTTSTVLSTRTATITACPSTVTNCPASEQTTFVTTETVVVSTTICPVRSQPTTTIIGDETPDTPASTTSTVFTTRIATITACPSTVQDCPARAKTTFVTTETLVVSTIICPVTATQTPAGTGIHSTAGSNANYYGSDAAAENWTVGGTSAPSSSSRSSSATGARSVTGSATATTPSSTSGSSSAVDSVGATGGVLPESGNHNASGTESSEQESATFTRTRFETQYGSSTPAVPVPSSTTPGVPGVSIVPSAPDALFTGAAPVSAVRITYGQLVGSLAGWLLSAMLVMLA</sequence>
<feature type="compositionally biased region" description="Low complexity" evidence="2">
    <location>
        <begin position="504"/>
        <end position="548"/>
    </location>
</feature>
<dbReference type="EMBL" id="CDMC01000004">
    <property type="protein sequence ID" value="CEL03848.1"/>
    <property type="molecule type" value="Genomic_DNA"/>
</dbReference>
<accession>A0A0U5G071</accession>
<evidence type="ECO:0000313" key="6">
    <source>
        <dbReference type="Proteomes" id="UP000054771"/>
    </source>
</evidence>
<feature type="chain" id="PRO_5006857441" description="CBM-cenC domain-containing protein" evidence="3">
    <location>
        <begin position="24"/>
        <end position="648"/>
    </location>
</feature>
<feature type="region of interest" description="Disordered" evidence="2">
    <location>
        <begin position="504"/>
        <end position="575"/>
    </location>
</feature>
<feature type="domain" description="CBM-cenC" evidence="4">
    <location>
        <begin position="42"/>
        <end position="170"/>
    </location>
</feature>
<evidence type="ECO:0000313" key="5">
    <source>
        <dbReference type="EMBL" id="CEL03848.1"/>
    </source>
</evidence>
<dbReference type="Proteomes" id="UP000054771">
    <property type="component" value="Unassembled WGS sequence"/>
</dbReference>